<dbReference type="Gene3D" id="3.10.130.10">
    <property type="entry name" value="Ribonuclease A-like domain"/>
    <property type="match status" value="1"/>
</dbReference>
<reference evidence="7" key="2">
    <citation type="submission" date="2025-09" db="UniProtKB">
        <authorList>
            <consortium name="Ensembl"/>
        </authorList>
    </citation>
    <scope>IDENTIFICATION</scope>
</reference>
<accession>A0A8C5Q2H6</accession>
<keyword evidence="5" id="KW-0732">Signal</keyword>
<evidence type="ECO:0000256" key="2">
    <source>
        <dbReference type="ARBA" id="ARBA00022722"/>
    </source>
</evidence>
<keyword evidence="3 5" id="KW-0255">Endonuclease</keyword>
<evidence type="ECO:0000256" key="5">
    <source>
        <dbReference type="RuleBase" id="RU000651"/>
    </source>
</evidence>
<dbReference type="Pfam" id="PF00074">
    <property type="entry name" value="RnaseA"/>
    <property type="match status" value="1"/>
</dbReference>
<sequence length="113" mass="12544">MTSFLPILGVLLSSSTLCASQTYNKFREKHIVNPGPINCADMIRQRAIKNPKGRCKRINTFIHKASPCTGGRPKCTYAQSMVRNAQICIACADNRHVHFSIEGPCDRWHGGTV</sequence>
<organism evidence="7 8">
    <name type="scientific">Leptobrachium leishanense</name>
    <name type="common">Leishan spiny toad</name>
    <dbReference type="NCBI Taxonomy" id="445787"/>
    <lineage>
        <taxon>Eukaryota</taxon>
        <taxon>Metazoa</taxon>
        <taxon>Chordata</taxon>
        <taxon>Craniata</taxon>
        <taxon>Vertebrata</taxon>
        <taxon>Euteleostomi</taxon>
        <taxon>Amphibia</taxon>
        <taxon>Batrachia</taxon>
        <taxon>Anura</taxon>
        <taxon>Pelobatoidea</taxon>
        <taxon>Megophryidae</taxon>
        <taxon>Leptobrachium</taxon>
    </lineage>
</organism>
<protein>
    <recommendedName>
        <fullName evidence="6">Ribonuclease A-domain domain-containing protein</fullName>
    </recommendedName>
</protein>
<dbReference type="GO" id="GO:0003676">
    <property type="term" value="F:nucleic acid binding"/>
    <property type="evidence" value="ECO:0007669"/>
    <property type="project" value="InterPro"/>
</dbReference>
<dbReference type="AlphaFoldDB" id="A0A8C5Q2H6"/>
<dbReference type="InterPro" id="IPR036816">
    <property type="entry name" value="RNaseA-like_dom_sf"/>
</dbReference>
<feature type="chain" id="PRO_5041482686" description="Ribonuclease A-domain domain-containing protein" evidence="5">
    <location>
        <begin position="21"/>
        <end position="113"/>
    </location>
</feature>
<dbReference type="InterPro" id="IPR023412">
    <property type="entry name" value="RNaseA_domain"/>
</dbReference>
<dbReference type="PANTHER" id="PTHR11437:SF66">
    <property type="entry name" value="RNASE 3"/>
    <property type="match status" value="1"/>
</dbReference>
<dbReference type="Ensembl" id="ENSLLET00000031818.1">
    <property type="protein sequence ID" value="ENSLLEP00000030640.1"/>
    <property type="gene ID" value="ENSLLEG00000019385.1"/>
</dbReference>
<dbReference type="GO" id="GO:0004540">
    <property type="term" value="F:RNA nuclease activity"/>
    <property type="evidence" value="ECO:0007669"/>
    <property type="project" value="TreeGrafter"/>
</dbReference>
<name>A0A8C5Q2H6_9ANUR</name>
<evidence type="ECO:0000256" key="1">
    <source>
        <dbReference type="ARBA" id="ARBA00005600"/>
    </source>
</evidence>
<proteinExistence type="inferred from homology"/>
<dbReference type="PROSITE" id="PS00127">
    <property type="entry name" value="RNASE_PANCREATIC"/>
    <property type="match status" value="1"/>
</dbReference>
<evidence type="ECO:0000313" key="7">
    <source>
        <dbReference type="Ensembl" id="ENSLLEP00000030640.1"/>
    </source>
</evidence>
<dbReference type="GO" id="GO:0004519">
    <property type="term" value="F:endonuclease activity"/>
    <property type="evidence" value="ECO:0007669"/>
    <property type="project" value="UniProtKB-KW"/>
</dbReference>
<dbReference type="OrthoDB" id="9824991at2759"/>
<evidence type="ECO:0000256" key="3">
    <source>
        <dbReference type="ARBA" id="ARBA00022759"/>
    </source>
</evidence>
<dbReference type="SUPFAM" id="SSF54076">
    <property type="entry name" value="RNase A-like"/>
    <property type="match status" value="1"/>
</dbReference>
<evidence type="ECO:0000259" key="6">
    <source>
        <dbReference type="SMART" id="SM00092"/>
    </source>
</evidence>
<keyword evidence="2 5" id="KW-0540">Nuclease</keyword>
<comment type="similarity">
    <text evidence="1 5">Belongs to the pancreatic ribonuclease family.</text>
</comment>
<dbReference type="SMART" id="SM00092">
    <property type="entry name" value="RNAse_Pc"/>
    <property type="match status" value="1"/>
</dbReference>
<dbReference type="GO" id="GO:0016787">
    <property type="term" value="F:hydrolase activity"/>
    <property type="evidence" value="ECO:0007669"/>
    <property type="project" value="UniProtKB-KW"/>
</dbReference>
<dbReference type="InterPro" id="IPR023411">
    <property type="entry name" value="RNaseA_AS"/>
</dbReference>
<dbReference type="GO" id="GO:0050830">
    <property type="term" value="P:defense response to Gram-positive bacterium"/>
    <property type="evidence" value="ECO:0007669"/>
    <property type="project" value="TreeGrafter"/>
</dbReference>
<feature type="signal peptide" evidence="5">
    <location>
        <begin position="1"/>
        <end position="20"/>
    </location>
</feature>
<reference evidence="7" key="1">
    <citation type="submission" date="2025-08" db="UniProtKB">
        <authorList>
            <consortium name="Ensembl"/>
        </authorList>
    </citation>
    <scope>IDENTIFICATION</scope>
</reference>
<dbReference type="PANTHER" id="PTHR11437">
    <property type="entry name" value="RIBONUCLEASE"/>
    <property type="match status" value="1"/>
</dbReference>
<feature type="domain" description="Ribonuclease A-domain" evidence="6">
    <location>
        <begin position="19"/>
        <end position="103"/>
    </location>
</feature>
<dbReference type="GeneTree" id="ENSGT01010000230081"/>
<evidence type="ECO:0000313" key="8">
    <source>
        <dbReference type="Proteomes" id="UP000694569"/>
    </source>
</evidence>
<keyword evidence="4 5" id="KW-0378">Hydrolase</keyword>
<evidence type="ECO:0000256" key="4">
    <source>
        <dbReference type="ARBA" id="ARBA00022801"/>
    </source>
</evidence>
<dbReference type="Proteomes" id="UP000694569">
    <property type="component" value="Unplaced"/>
</dbReference>
<dbReference type="InterPro" id="IPR001427">
    <property type="entry name" value="RNaseA"/>
</dbReference>
<keyword evidence="8" id="KW-1185">Reference proteome</keyword>